<feature type="transmembrane region" description="Helical" evidence="1">
    <location>
        <begin position="160"/>
        <end position="179"/>
    </location>
</feature>
<comment type="caution">
    <text evidence="2">The sequence shown here is derived from an EMBL/GenBank/DDBJ whole genome shotgun (WGS) entry which is preliminary data.</text>
</comment>
<gene>
    <name evidence="2" type="ORF">C7455_101789</name>
</gene>
<keyword evidence="3" id="KW-1185">Reference proteome</keyword>
<organism evidence="2 3">
    <name type="scientific">Roseicyclus mahoneyensis</name>
    <dbReference type="NCBI Taxonomy" id="164332"/>
    <lineage>
        <taxon>Bacteria</taxon>
        <taxon>Pseudomonadati</taxon>
        <taxon>Pseudomonadota</taxon>
        <taxon>Alphaproteobacteria</taxon>
        <taxon>Rhodobacterales</taxon>
        <taxon>Roseobacteraceae</taxon>
        <taxon>Roseicyclus</taxon>
    </lineage>
</organism>
<proteinExistence type="predicted"/>
<feature type="transmembrane region" description="Helical" evidence="1">
    <location>
        <begin position="199"/>
        <end position="221"/>
    </location>
</feature>
<feature type="transmembrane region" description="Helical" evidence="1">
    <location>
        <begin position="38"/>
        <end position="67"/>
    </location>
</feature>
<accession>A0A316H593</accession>
<feature type="transmembrane region" description="Helical" evidence="1">
    <location>
        <begin position="118"/>
        <end position="140"/>
    </location>
</feature>
<protein>
    <submittedName>
        <fullName evidence="2">Uncharacterized protein DUF3307</fullName>
    </submittedName>
</protein>
<sequence length="225" mass="24036">MAASTFAALYLAHVIADYLLQTRWMVENKDRPAAIGLHIGVVLAMMPVVTLQLSWWFLALALAHLAIDLTKTHVLGGGLGAYVVDQMLHIVSILGVVALAPSLWAESPLSGIDWLARFYLILAVFLFAARGGQYAVAIALSTDPEADGRGVRLGWAERTALSALVAAGLPWAMPFILAVKAAQVARERPRRDGRGRARLIRGSALSMGWGLACAGGLWAILPSFG</sequence>
<dbReference type="InterPro" id="IPR021737">
    <property type="entry name" value="Phage_phiKZ_Orf197"/>
</dbReference>
<dbReference type="AlphaFoldDB" id="A0A316H593"/>
<keyword evidence="1" id="KW-1133">Transmembrane helix</keyword>
<dbReference type="Proteomes" id="UP000245708">
    <property type="component" value="Unassembled WGS sequence"/>
</dbReference>
<dbReference type="Pfam" id="PF11750">
    <property type="entry name" value="DUF3307"/>
    <property type="match status" value="1"/>
</dbReference>
<evidence type="ECO:0000313" key="3">
    <source>
        <dbReference type="Proteomes" id="UP000245708"/>
    </source>
</evidence>
<evidence type="ECO:0000313" key="2">
    <source>
        <dbReference type="EMBL" id="PWK62753.1"/>
    </source>
</evidence>
<feature type="transmembrane region" description="Helical" evidence="1">
    <location>
        <begin position="87"/>
        <end position="106"/>
    </location>
</feature>
<dbReference type="OrthoDB" id="8536716at2"/>
<dbReference type="EMBL" id="QGGW01000001">
    <property type="protein sequence ID" value="PWK62753.1"/>
    <property type="molecule type" value="Genomic_DNA"/>
</dbReference>
<dbReference type="RefSeq" id="WP_109665611.1">
    <property type="nucleotide sequence ID" value="NZ_QGGW01000001.1"/>
</dbReference>
<evidence type="ECO:0000256" key="1">
    <source>
        <dbReference type="SAM" id="Phobius"/>
    </source>
</evidence>
<name>A0A316H593_9RHOB</name>
<keyword evidence="1" id="KW-0812">Transmembrane</keyword>
<reference evidence="2 3" key="1">
    <citation type="submission" date="2018-05" db="EMBL/GenBank/DDBJ databases">
        <title>Genomic Encyclopedia of Type Strains, Phase IV (KMG-IV): sequencing the most valuable type-strain genomes for metagenomic binning, comparative biology and taxonomic classification.</title>
        <authorList>
            <person name="Goeker M."/>
        </authorList>
    </citation>
    <scope>NUCLEOTIDE SEQUENCE [LARGE SCALE GENOMIC DNA]</scope>
    <source>
        <strain evidence="2 3">DSM 16097</strain>
    </source>
</reference>
<keyword evidence="1" id="KW-0472">Membrane</keyword>